<evidence type="ECO:0000256" key="3">
    <source>
        <dbReference type="ARBA" id="ARBA00022900"/>
    </source>
</evidence>
<reference evidence="8" key="2">
    <citation type="submission" date="2019-07" db="EMBL/GenBank/DDBJ databases">
        <authorList>
            <person name="Seetharam A."/>
            <person name="Woodhouse M."/>
            <person name="Cannon E."/>
        </authorList>
    </citation>
    <scope>NUCLEOTIDE SEQUENCE [LARGE SCALE GENOMIC DNA]</scope>
    <source>
        <strain evidence="8">cv. B73</strain>
    </source>
</reference>
<dbReference type="InParanoid" id="A0A804N0L3"/>
<sequence>MAMGAASILLMMVSLETLLLAAGAGAGGTIRLSSDVGVYILRAGVAADLVTAMARARARAKHQLRDEERPWGECCDLAVCVKTYPLTCSCFDRVERCSDACKECVETEDSRHVCVDRYRGDPGPRCHDEDGRSGGPADDDAGGQATPTAVMADDKKAGGGDDDKKKRPWKCCDVPICTRSWPPVCRCADTVERCASTCQHCEQVEEGGPRRYRCLDTHRGDPGPRCGDGEDDGGEWSPTPRLARGHRF</sequence>
<proteinExistence type="evidence at protein level"/>
<feature type="compositionally biased region" description="Basic and acidic residues" evidence="5">
    <location>
        <begin position="152"/>
        <end position="165"/>
    </location>
</feature>
<protein>
    <recommendedName>
        <fullName evidence="7">Bowman-Birk serine protease inhibitors family domain-containing protein</fullName>
    </recommendedName>
</protein>
<dbReference type="PANTHER" id="PTHR33479:SF22">
    <property type="entry name" value="BOWMAN-BIRK TYPE BRAN TRYPSIN INHIBITOR"/>
    <property type="match status" value="1"/>
</dbReference>
<feature type="domain" description="Bowman-Birk serine protease inhibitors family" evidence="7">
    <location>
        <begin position="90"/>
        <end position="104"/>
    </location>
</feature>
<dbReference type="InterPro" id="IPR035995">
    <property type="entry name" value="Bowman-Birk_prot_inh"/>
</dbReference>
<dbReference type="CDD" id="cd00023">
    <property type="entry name" value="BBI"/>
    <property type="match status" value="2"/>
</dbReference>
<dbReference type="SMART" id="SM00269">
    <property type="entry name" value="BowB"/>
    <property type="match status" value="2"/>
</dbReference>
<evidence type="ECO:0000256" key="1">
    <source>
        <dbReference type="ARBA" id="ARBA00008506"/>
    </source>
</evidence>
<reference evidence="9" key="1">
    <citation type="submission" date="2015-12" db="EMBL/GenBank/DDBJ databases">
        <title>Update maize B73 reference genome by single molecule sequencing technologies.</title>
        <authorList>
            <consortium name="Maize Genome Sequencing Project"/>
            <person name="Ware D."/>
        </authorList>
    </citation>
    <scope>NUCLEOTIDE SEQUENCE [LARGE SCALE GENOMIC DNA]</scope>
    <source>
        <strain evidence="9">cv. B73</strain>
    </source>
</reference>
<evidence type="ECO:0000256" key="5">
    <source>
        <dbReference type="SAM" id="MobiDB-lite"/>
    </source>
</evidence>
<dbReference type="InterPro" id="IPR000877">
    <property type="entry name" value="Prot_inh_BBI"/>
</dbReference>
<feature type="region of interest" description="Disordered" evidence="5">
    <location>
        <begin position="125"/>
        <end position="166"/>
    </location>
</feature>
<feature type="signal peptide" evidence="6">
    <location>
        <begin position="1"/>
        <end position="21"/>
    </location>
</feature>
<dbReference type="GO" id="GO:0004867">
    <property type="term" value="F:serine-type endopeptidase inhibitor activity"/>
    <property type="evidence" value="ECO:0007669"/>
    <property type="project" value="UniProtKB-KW"/>
</dbReference>
<keyword evidence="4" id="KW-1015">Disulfide bond</keyword>
<evidence type="ECO:0000313" key="9">
    <source>
        <dbReference type="Proteomes" id="UP000007305"/>
    </source>
</evidence>
<gene>
    <name evidence="8" type="primary">LOC100274196</name>
</gene>
<dbReference type="Gene3D" id="2.10.69.10">
    <property type="entry name" value="Cysteine Protease (Bromelain) Inhibitor, subunit H"/>
    <property type="match status" value="2"/>
</dbReference>
<dbReference type="PROSITE" id="PS00281">
    <property type="entry name" value="BOWMAN_BIRK"/>
    <property type="match status" value="1"/>
</dbReference>
<keyword evidence="2" id="KW-0646">Protease inhibitor</keyword>
<dbReference type="AlphaFoldDB" id="A0A804N0L3"/>
<dbReference type="Gramene" id="Zm00001eb125560_T004">
    <property type="protein sequence ID" value="Zm00001eb125560_P004"/>
    <property type="gene ID" value="Zm00001eb125560"/>
</dbReference>
<feature type="chain" id="PRO_5032831400" description="Bowman-Birk serine protease inhibitors family domain-containing protein" evidence="6">
    <location>
        <begin position="22"/>
        <end position="248"/>
    </location>
</feature>
<accession>A0A804N0L3</accession>
<comment type="similarity">
    <text evidence="1">Belongs to the Bowman-Birk serine protease inhibitor family.</text>
</comment>
<evidence type="ECO:0000259" key="7">
    <source>
        <dbReference type="PROSITE" id="PS00281"/>
    </source>
</evidence>
<name>A0A804N0L3_MAIZE</name>
<dbReference type="EnsemblPlants" id="Zm00001eb125560_T004">
    <property type="protein sequence ID" value="Zm00001eb125560_P004"/>
    <property type="gene ID" value="Zm00001eb125560"/>
</dbReference>
<evidence type="ECO:0000256" key="2">
    <source>
        <dbReference type="ARBA" id="ARBA00022690"/>
    </source>
</evidence>
<dbReference type="Proteomes" id="UP000007305">
    <property type="component" value="Chromosome 3"/>
</dbReference>
<keyword evidence="9" id="KW-1185">Reference proteome</keyword>
<dbReference type="GO" id="GO:0005576">
    <property type="term" value="C:extracellular region"/>
    <property type="evidence" value="ECO:0007669"/>
    <property type="project" value="InterPro"/>
</dbReference>
<feature type="region of interest" description="Disordered" evidence="5">
    <location>
        <begin position="223"/>
        <end position="248"/>
    </location>
</feature>
<evidence type="ECO:0000313" key="8">
    <source>
        <dbReference type="EnsemblPlants" id="Zm00001eb125560_P004"/>
    </source>
</evidence>
<dbReference type="SUPFAM" id="SSF57247">
    <property type="entry name" value="Bowman-Birk inhibitor, BBI"/>
    <property type="match status" value="2"/>
</dbReference>
<keyword evidence="10" id="KW-1267">Proteomics identification</keyword>
<reference evidence="8" key="3">
    <citation type="submission" date="2021-05" db="UniProtKB">
        <authorList>
            <consortium name="EnsemblPlants"/>
        </authorList>
    </citation>
    <scope>IDENTIFICATION</scope>
    <source>
        <strain evidence="8">cv. B73</strain>
    </source>
</reference>
<dbReference type="PANTHER" id="PTHR33479">
    <property type="entry name" value="BOWMAN-BIRK TYPE BRAN TRYPSIN INHIBITOR"/>
    <property type="match status" value="1"/>
</dbReference>
<dbReference type="OrthoDB" id="580536at2759"/>
<organism evidence="8 9">
    <name type="scientific">Zea mays</name>
    <name type="common">Maize</name>
    <dbReference type="NCBI Taxonomy" id="4577"/>
    <lineage>
        <taxon>Eukaryota</taxon>
        <taxon>Viridiplantae</taxon>
        <taxon>Streptophyta</taxon>
        <taxon>Embryophyta</taxon>
        <taxon>Tracheophyta</taxon>
        <taxon>Spermatophyta</taxon>
        <taxon>Magnoliopsida</taxon>
        <taxon>Liliopsida</taxon>
        <taxon>Poales</taxon>
        <taxon>Poaceae</taxon>
        <taxon>PACMAD clade</taxon>
        <taxon>Panicoideae</taxon>
        <taxon>Andropogonodae</taxon>
        <taxon>Andropogoneae</taxon>
        <taxon>Tripsacinae</taxon>
        <taxon>Zea</taxon>
    </lineage>
</organism>
<keyword evidence="6" id="KW-0732">Signal</keyword>
<evidence type="ECO:0000256" key="6">
    <source>
        <dbReference type="SAM" id="SignalP"/>
    </source>
</evidence>
<evidence type="ECO:0007829" key="10">
    <source>
        <dbReference type="PeptideAtlas" id="A0A804N0L3"/>
    </source>
</evidence>
<evidence type="ECO:0000256" key="4">
    <source>
        <dbReference type="ARBA" id="ARBA00023157"/>
    </source>
</evidence>
<keyword evidence="3" id="KW-0722">Serine protease inhibitor</keyword>